<name>A0A2M6W180_9BACT</name>
<dbReference type="EMBL" id="PFBZ01000109">
    <property type="protein sequence ID" value="PIT86543.1"/>
    <property type="molecule type" value="Genomic_DNA"/>
</dbReference>
<organism evidence="1 2">
    <name type="scientific">Candidatus Magasanikbacteria bacterium CG10_big_fil_rev_8_21_14_0_10_43_6</name>
    <dbReference type="NCBI Taxonomy" id="1974650"/>
    <lineage>
        <taxon>Bacteria</taxon>
        <taxon>Candidatus Magasanikiibacteriota</taxon>
    </lineage>
</organism>
<protein>
    <submittedName>
        <fullName evidence="1">Uncharacterized protein</fullName>
    </submittedName>
</protein>
<dbReference type="Proteomes" id="UP000229362">
    <property type="component" value="Unassembled WGS sequence"/>
</dbReference>
<sequence>MTHVILVGKNIPLPLIVIQDAIIHRVLNVDALAAVWQELNTPFPLLFAPVVVFTTPPTETVQLLLGQSPMLILAHEDIALDEYHAIVERFAGVEYLSIYEGEVRLAEALKLFLQMYQFFAFLRTLG</sequence>
<evidence type="ECO:0000313" key="1">
    <source>
        <dbReference type="EMBL" id="PIT86543.1"/>
    </source>
</evidence>
<evidence type="ECO:0000313" key="2">
    <source>
        <dbReference type="Proteomes" id="UP000229362"/>
    </source>
</evidence>
<accession>A0A2M6W180</accession>
<proteinExistence type="predicted"/>
<comment type="caution">
    <text evidence="1">The sequence shown here is derived from an EMBL/GenBank/DDBJ whole genome shotgun (WGS) entry which is preliminary data.</text>
</comment>
<gene>
    <name evidence="1" type="ORF">COU33_02520</name>
</gene>
<dbReference type="AlphaFoldDB" id="A0A2M6W180"/>
<reference evidence="2" key="1">
    <citation type="submission" date="2017-09" db="EMBL/GenBank/DDBJ databases">
        <title>Depth-based differentiation of microbial function through sediment-hosted aquifers and enrichment of novel symbionts in the deep terrestrial subsurface.</title>
        <authorList>
            <person name="Probst A.J."/>
            <person name="Ladd B."/>
            <person name="Jarett J.K."/>
            <person name="Geller-Mcgrath D.E."/>
            <person name="Sieber C.M.K."/>
            <person name="Emerson J.B."/>
            <person name="Anantharaman K."/>
            <person name="Thomas B.C."/>
            <person name="Malmstrom R."/>
            <person name="Stieglmeier M."/>
            <person name="Klingl A."/>
            <person name="Woyke T."/>
            <person name="Ryan C.M."/>
            <person name="Banfield J.F."/>
        </authorList>
    </citation>
    <scope>NUCLEOTIDE SEQUENCE [LARGE SCALE GENOMIC DNA]</scope>
</reference>